<evidence type="ECO:0000256" key="1">
    <source>
        <dbReference type="SAM" id="MobiDB-lite"/>
    </source>
</evidence>
<feature type="region of interest" description="Disordered" evidence="1">
    <location>
        <begin position="56"/>
        <end position="170"/>
    </location>
</feature>
<evidence type="ECO:0008006" key="4">
    <source>
        <dbReference type="Google" id="ProtNLM"/>
    </source>
</evidence>
<feature type="compositionally biased region" description="Basic and acidic residues" evidence="1">
    <location>
        <begin position="122"/>
        <end position="132"/>
    </location>
</feature>
<organism evidence="2 3">
    <name type="scientific">Apiospora rasikravindrae</name>
    <dbReference type="NCBI Taxonomy" id="990691"/>
    <lineage>
        <taxon>Eukaryota</taxon>
        <taxon>Fungi</taxon>
        <taxon>Dikarya</taxon>
        <taxon>Ascomycota</taxon>
        <taxon>Pezizomycotina</taxon>
        <taxon>Sordariomycetes</taxon>
        <taxon>Xylariomycetidae</taxon>
        <taxon>Amphisphaeriales</taxon>
        <taxon>Apiosporaceae</taxon>
        <taxon>Apiospora</taxon>
    </lineage>
</organism>
<feature type="compositionally biased region" description="Basic residues" evidence="1">
    <location>
        <begin position="77"/>
        <end position="93"/>
    </location>
</feature>
<sequence>MTADIPLYNEPPCVHCGKSTDMIGQFLDHAKQHNNDTISDSKAKNEYTQKRCDELRTIRDERLGSEESKASGLSASSKKRKSVPSKKRKRATANRRSTSTEVAHIVTSLGQVEGDSLSTRSDATESHNDPRASSRPNSNSTNSSIPDFSVQELPHNFPPPPANTNSSLQTGFAGSGGLAGGDISISCPSSLVATQTVNTLPQLGTAPLTTQDAFFNHGATTGSMRMLVPPLPHHGATAQYTAMDMGGFMGGAVYDGFSPIINALNFAMQ</sequence>
<comment type="caution">
    <text evidence="2">The sequence shown here is derived from an EMBL/GenBank/DDBJ whole genome shotgun (WGS) entry which is preliminary data.</text>
</comment>
<reference evidence="2 3" key="1">
    <citation type="submission" date="2023-01" db="EMBL/GenBank/DDBJ databases">
        <title>Analysis of 21 Apiospora genomes using comparative genomics revels a genus with tremendous synthesis potential of carbohydrate active enzymes and secondary metabolites.</title>
        <authorList>
            <person name="Sorensen T."/>
        </authorList>
    </citation>
    <scope>NUCLEOTIDE SEQUENCE [LARGE SCALE GENOMIC DNA]</scope>
    <source>
        <strain evidence="2 3">CBS 33761</strain>
    </source>
</reference>
<name>A0ABR1SDC9_9PEZI</name>
<dbReference type="EMBL" id="JAQQWK010000010">
    <property type="protein sequence ID" value="KAK8029400.1"/>
    <property type="molecule type" value="Genomic_DNA"/>
</dbReference>
<proteinExistence type="predicted"/>
<keyword evidence="3" id="KW-1185">Reference proteome</keyword>
<evidence type="ECO:0000313" key="3">
    <source>
        <dbReference type="Proteomes" id="UP001444661"/>
    </source>
</evidence>
<gene>
    <name evidence="2" type="ORF">PG993_010691</name>
</gene>
<feature type="compositionally biased region" description="Basic and acidic residues" evidence="1">
    <location>
        <begin position="56"/>
        <end position="69"/>
    </location>
</feature>
<accession>A0ABR1SDC9</accession>
<evidence type="ECO:0000313" key="2">
    <source>
        <dbReference type="EMBL" id="KAK8029400.1"/>
    </source>
</evidence>
<dbReference type="Proteomes" id="UP001444661">
    <property type="component" value="Unassembled WGS sequence"/>
</dbReference>
<protein>
    <recommendedName>
        <fullName evidence="4">C2H2-type domain-containing protein</fullName>
    </recommendedName>
</protein>
<feature type="compositionally biased region" description="Low complexity" evidence="1">
    <location>
        <begin position="133"/>
        <end position="144"/>
    </location>
</feature>